<reference evidence="5 6" key="1">
    <citation type="journal article" date="2019" name="Sci. Rep.">
        <title>Comparative genomics of chytrid fungi reveal insights into the obligate biotrophic and pathogenic lifestyle of Synchytrium endobioticum.</title>
        <authorList>
            <person name="van de Vossenberg B.T.L.H."/>
            <person name="Warris S."/>
            <person name="Nguyen H.D.T."/>
            <person name="van Gent-Pelzer M.P.E."/>
            <person name="Joly D.L."/>
            <person name="van de Geest H.C."/>
            <person name="Bonants P.J.M."/>
            <person name="Smith D.S."/>
            <person name="Levesque C.A."/>
            <person name="van der Lee T.A.J."/>
        </authorList>
    </citation>
    <scope>NUCLEOTIDE SEQUENCE [LARGE SCALE GENOMIC DNA]</scope>
    <source>
        <strain evidence="3 6">LEV6574</strain>
        <strain evidence="4 5">MB42</strain>
    </source>
</reference>
<dbReference type="GO" id="GO:0006123">
    <property type="term" value="P:mitochondrial electron transport, cytochrome c to oxygen"/>
    <property type="evidence" value="ECO:0007669"/>
    <property type="project" value="InterPro"/>
</dbReference>
<gene>
    <name evidence="3" type="ORF">SeLEV6574_g05315</name>
    <name evidence="4" type="ORF">SeMB42_g02309</name>
</gene>
<proteinExistence type="predicted"/>
<name>A0A507DFY0_9FUNG</name>
<evidence type="ECO:0000256" key="2">
    <source>
        <dbReference type="SAM" id="Phobius"/>
    </source>
</evidence>
<feature type="compositionally biased region" description="Polar residues" evidence="1">
    <location>
        <begin position="11"/>
        <end position="21"/>
    </location>
</feature>
<comment type="caution">
    <text evidence="4">The sequence shown here is derived from an EMBL/GenBank/DDBJ whole genome shotgun (WGS) entry which is preliminary data.</text>
</comment>
<evidence type="ECO:0000313" key="5">
    <source>
        <dbReference type="Proteomes" id="UP000317494"/>
    </source>
</evidence>
<keyword evidence="2" id="KW-0472">Membrane</keyword>
<dbReference type="Proteomes" id="UP000320475">
    <property type="component" value="Unassembled WGS sequence"/>
</dbReference>
<dbReference type="GO" id="GO:0005739">
    <property type="term" value="C:mitochondrion"/>
    <property type="evidence" value="ECO:0007669"/>
    <property type="project" value="GOC"/>
</dbReference>
<organism evidence="4 5">
    <name type="scientific">Synchytrium endobioticum</name>
    <dbReference type="NCBI Taxonomy" id="286115"/>
    <lineage>
        <taxon>Eukaryota</taxon>
        <taxon>Fungi</taxon>
        <taxon>Fungi incertae sedis</taxon>
        <taxon>Chytridiomycota</taxon>
        <taxon>Chytridiomycota incertae sedis</taxon>
        <taxon>Chytridiomycetes</taxon>
        <taxon>Synchytriales</taxon>
        <taxon>Synchytriaceae</taxon>
        <taxon>Synchytrium</taxon>
    </lineage>
</organism>
<dbReference type="SUPFAM" id="SSF81427">
    <property type="entry name" value="Mitochondrial cytochrome c oxidase subunit VIIc (aka VIIIa)"/>
    <property type="match status" value="1"/>
</dbReference>
<dbReference type="VEuPathDB" id="FungiDB:SeMB42_g02309"/>
<dbReference type="EMBL" id="QEAN01000069">
    <property type="protein sequence ID" value="TPX50301.1"/>
    <property type="molecule type" value="Genomic_DNA"/>
</dbReference>
<evidence type="ECO:0000256" key="1">
    <source>
        <dbReference type="SAM" id="MobiDB-lite"/>
    </source>
</evidence>
<keyword evidence="5" id="KW-1185">Reference proteome</keyword>
<keyword evidence="2" id="KW-1133">Transmembrane helix</keyword>
<sequence>MYQQFARRAFSTASTCRSGATSGPWGPMSYEGANWRGNGPLPFNVKSRVKFVILFTTVSLVGFGLPFFSTELKLAPLRKAAREQAK</sequence>
<dbReference type="EMBL" id="QEAM01000245">
    <property type="protein sequence ID" value="TPX42956.1"/>
    <property type="molecule type" value="Genomic_DNA"/>
</dbReference>
<dbReference type="InterPro" id="IPR036636">
    <property type="entry name" value="COX7C/Cox8_sf"/>
</dbReference>
<accession>A0A507DFY0</accession>
<protein>
    <submittedName>
        <fullName evidence="4">Uncharacterized protein</fullName>
    </submittedName>
</protein>
<dbReference type="OrthoDB" id="2132684at2759"/>
<evidence type="ECO:0000313" key="6">
    <source>
        <dbReference type="Proteomes" id="UP000320475"/>
    </source>
</evidence>
<feature type="transmembrane region" description="Helical" evidence="2">
    <location>
        <begin position="51"/>
        <end position="69"/>
    </location>
</feature>
<evidence type="ECO:0000313" key="3">
    <source>
        <dbReference type="EMBL" id="TPX42956.1"/>
    </source>
</evidence>
<dbReference type="Gene3D" id="4.10.49.10">
    <property type="entry name" value="Cytochrome c oxidase subunit VIIc"/>
    <property type="match status" value="1"/>
</dbReference>
<dbReference type="Proteomes" id="UP000317494">
    <property type="component" value="Unassembled WGS sequence"/>
</dbReference>
<dbReference type="UniPathway" id="UPA00705"/>
<feature type="region of interest" description="Disordered" evidence="1">
    <location>
        <begin position="1"/>
        <end position="24"/>
    </location>
</feature>
<keyword evidence="2" id="KW-0812">Transmembrane</keyword>
<evidence type="ECO:0000313" key="4">
    <source>
        <dbReference type="EMBL" id="TPX50301.1"/>
    </source>
</evidence>
<dbReference type="GO" id="GO:0045277">
    <property type="term" value="C:respiratory chain complex IV"/>
    <property type="evidence" value="ECO:0007669"/>
    <property type="project" value="InterPro"/>
</dbReference>
<dbReference type="AlphaFoldDB" id="A0A507DFY0"/>